<keyword evidence="4" id="KW-1185">Reference proteome</keyword>
<dbReference type="PROSITE" id="PS50801">
    <property type="entry name" value="STAS"/>
    <property type="match status" value="1"/>
</dbReference>
<dbReference type="OrthoDB" id="7949619at2"/>
<organism evidence="3 5">
    <name type="scientific">Devosia psychrophila</name>
    <dbReference type="NCBI Taxonomy" id="728005"/>
    <lineage>
        <taxon>Bacteria</taxon>
        <taxon>Pseudomonadati</taxon>
        <taxon>Pseudomonadota</taxon>
        <taxon>Alphaproteobacteria</taxon>
        <taxon>Hyphomicrobiales</taxon>
        <taxon>Devosiaceae</taxon>
        <taxon>Devosia</taxon>
    </lineage>
</organism>
<evidence type="ECO:0000313" key="2">
    <source>
        <dbReference type="EMBL" id="KKC33301.1"/>
    </source>
</evidence>
<name>A0A0F5PY24_9HYPH</name>
<dbReference type="InterPro" id="IPR002645">
    <property type="entry name" value="STAS_dom"/>
</dbReference>
<protein>
    <submittedName>
        <fullName evidence="3">STAS domain-containing protein</fullName>
    </submittedName>
</protein>
<dbReference type="PATRIC" id="fig|728005.3.peg.4676"/>
<dbReference type="Pfam" id="PF13466">
    <property type="entry name" value="STAS_2"/>
    <property type="match status" value="1"/>
</dbReference>
<evidence type="ECO:0000259" key="1">
    <source>
        <dbReference type="PROSITE" id="PS50801"/>
    </source>
</evidence>
<dbReference type="AlphaFoldDB" id="A0A0F5PY24"/>
<dbReference type="InterPro" id="IPR058548">
    <property type="entry name" value="MlaB-like_STAS"/>
</dbReference>
<dbReference type="Proteomes" id="UP000033519">
    <property type="component" value="Unassembled WGS sequence"/>
</dbReference>
<reference evidence="3 5" key="2">
    <citation type="submission" date="2016-10" db="EMBL/GenBank/DDBJ databases">
        <authorList>
            <person name="de Groot N.N."/>
        </authorList>
    </citation>
    <scope>NUCLEOTIDE SEQUENCE [LARGE SCALE GENOMIC DNA]</scope>
    <source>
        <strain evidence="3 5">CGMCC 1.10210</strain>
    </source>
</reference>
<dbReference type="STRING" id="728005.SAMN04488059_10392"/>
<evidence type="ECO:0000313" key="5">
    <source>
        <dbReference type="Proteomes" id="UP000182258"/>
    </source>
</evidence>
<evidence type="ECO:0000313" key="4">
    <source>
        <dbReference type="Proteomes" id="UP000033519"/>
    </source>
</evidence>
<dbReference type="EMBL" id="FOMB01000003">
    <property type="protein sequence ID" value="SFC23247.1"/>
    <property type="molecule type" value="Genomic_DNA"/>
</dbReference>
<proteinExistence type="predicted"/>
<dbReference type="Proteomes" id="UP000182258">
    <property type="component" value="Unassembled WGS sequence"/>
</dbReference>
<dbReference type="EMBL" id="LAPV01000093">
    <property type="protein sequence ID" value="KKC33301.1"/>
    <property type="molecule type" value="Genomic_DNA"/>
</dbReference>
<dbReference type="Gene3D" id="3.30.750.24">
    <property type="entry name" value="STAS domain"/>
    <property type="match status" value="1"/>
</dbReference>
<dbReference type="RefSeq" id="WP_046170786.1">
    <property type="nucleotide sequence ID" value="NZ_FOMB01000003.1"/>
</dbReference>
<gene>
    <name evidence="3" type="ORF">SAMN04488059_10392</name>
    <name evidence="2" type="ORF">WH91_09755</name>
</gene>
<dbReference type="SUPFAM" id="SSF52091">
    <property type="entry name" value="SpoIIaa-like"/>
    <property type="match status" value="1"/>
</dbReference>
<dbReference type="InterPro" id="IPR036513">
    <property type="entry name" value="STAS_dom_sf"/>
</dbReference>
<sequence>MTRDSAHVVEITGDAGLKAAQELAVTLRHAISTQDEIAIATDAITSADITTIQLLLAASKLAQASGKSLRLTAKPKGVLRDLLTHTGFLDAQGRALTPDGDFWTPSPAKGKAA</sequence>
<accession>A0A0F5PY24</accession>
<evidence type="ECO:0000313" key="3">
    <source>
        <dbReference type="EMBL" id="SFC23247.1"/>
    </source>
</evidence>
<feature type="domain" description="STAS" evidence="1">
    <location>
        <begin position="1"/>
        <end position="90"/>
    </location>
</feature>
<reference evidence="2 4" key="1">
    <citation type="submission" date="2015-03" db="EMBL/GenBank/DDBJ databases">
        <authorList>
            <person name="Lepp D."/>
            <person name="Hassan Y.I."/>
            <person name="Li X.-Z."/>
            <person name="Zhou T."/>
        </authorList>
    </citation>
    <scope>NUCLEOTIDE SEQUENCE [LARGE SCALE GENOMIC DNA]</scope>
    <source>
        <strain evidence="2 4">Cr7-05</strain>
    </source>
</reference>